<organism evidence="1 2">
    <name type="scientific">Alkalihalophilus pseudofirmus</name>
    <name type="common">Bacillus pseudofirmus</name>
    <dbReference type="NCBI Taxonomy" id="79885"/>
    <lineage>
        <taxon>Bacteria</taxon>
        <taxon>Bacillati</taxon>
        <taxon>Bacillota</taxon>
        <taxon>Bacilli</taxon>
        <taxon>Bacillales</taxon>
        <taxon>Bacillaceae</taxon>
        <taxon>Alkalihalophilus</taxon>
    </lineage>
</organism>
<evidence type="ECO:0000313" key="1">
    <source>
        <dbReference type="EMBL" id="MDV2885881.1"/>
    </source>
</evidence>
<sequence length="168" mass="19672">MMKDNNLNVEQLFQTQKNLNDRILEEHNLTGHDLFQEKQLAFLVELGELANETRCFKYWSKKGPAERSVILEEYVDGLHFVLTLGLSLGYTTFATDENGQAERTLTEQFLYVMESTHHLNRNRNEEDFHKLTASFMKLGDMLGFSGKEIEQAYFEKNKVNHERQDQGY</sequence>
<dbReference type="PIRSF" id="PIRSF030140">
    <property type="entry name" value="UCP030140"/>
    <property type="match status" value="1"/>
</dbReference>
<dbReference type="CDD" id="cd11527">
    <property type="entry name" value="NTP-PPase_dUTPase"/>
    <property type="match status" value="1"/>
</dbReference>
<dbReference type="Proteomes" id="UP001285636">
    <property type="component" value="Unassembled WGS sequence"/>
</dbReference>
<accession>A0AAJ2NP38</accession>
<reference evidence="1" key="1">
    <citation type="submission" date="2023-10" db="EMBL/GenBank/DDBJ databases">
        <title>Screening of Alkalihalophilus pseudofirmusBZ-TG-HK211 and Its Alleviation of Salt Stress on Rapeseed Growth.</title>
        <authorList>
            <person name="Zhao B."/>
            <person name="Guo T."/>
        </authorList>
    </citation>
    <scope>NUCLEOTIDE SEQUENCE</scope>
    <source>
        <strain evidence="1">BZ-TG-HK211</strain>
    </source>
</reference>
<dbReference type="SUPFAM" id="SSF101386">
    <property type="entry name" value="all-alpha NTP pyrophosphatases"/>
    <property type="match status" value="1"/>
</dbReference>
<dbReference type="Gene3D" id="1.10.4010.10">
    <property type="entry name" value="Type II deoxyuridine triphosphatase"/>
    <property type="match status" value="1"/>
</dbReference>
<comment type="caution">
    <text evidence="1">The sequence shown here is derived from an EMBL/GenBank/DDBJ whole genome shotgun (WGS) entry which is preliminary data.</text>
</comment>
<evidence type="ECO:0000313" key="2">
    <source>
        <dbReference type="Proteomes" id="UP001285636"/>
    </source>
</evidence>
<dbReference type="InterPro" id="IPR016947">
    <property type="entry name" value="UCP030140"/>
</dbReference>
<dbReference type="Pfam" id="PF08761">
    <property type="entry name" value="dUTPase_2"/>
    <property type="match status" value="1"/>
</dbReference>
<dbReference type="AlphaFoldDB" id="A0AAJ2NP38"/>
<protein>
    <submittedName>
        <fullName evidence="1">dUTP diphosphatase</fullName>
    </submittedName>
</protein>
<proteinExistence type="predicted"/>
<dbReference type="InterPro" id="IPR014871">
    <property type="entry name" value="dUTPase/dCTP_pyrophosphatase"/>
</dbReference>
<gene>
    <name evidence="1" type="ORF">RYX45_11895</name>
</gene>
<dbReference type="RefSeq" id="WP_075681408.1">
    <property type="nucleotide sequence ID" value="NZ_CP144224.1"/>
</dbReference>
<name>A0AAJ2NP38_ALKPS</name>
<dbReference type="EMBL" id="JAWJAY010000002">
    <property type="protein sequence ID" value="MDV2885881.1"/>
    <property type="molecule type" value="Genomic_DNA"/>
</dbReference>